<dbReference type="AlphaFoldDB" id="D5LXH9"/>
<sequence length="53" mass="5798">MDSKDQANRTNQCNPNNPRTGPGHTAGYQGAGTKTDLDNHANQMNPNNPNYKK</sequence>
<name>D5LXH9_9HYME</name>
<dbReference type="EMBL" id="GU980920">
    <property type="protein sequence ID" value="ADE27969.1"/>
    <property type="molecule type" value="mRNA"/>
</dbReference>
<evidence type="ECO:0000256" key="1">
    <source>
        <dbReference type="SAM" id="MobiDB-lite"/>
    </source>
</evidence>
<protein>
    <submittedName>
        <fullName evidence="2">Uncharacterized protein</fullName>
    </submittedName>
</protein>
<organism evidence="2">
    <name type="scientific">Nylanderia nr. pubens LZ-2010</name>
    <dbReference type="NCBI Taxonomy" id="748169"/>
    <lineage>
        <taxon>Eukaryota</taxon>
        <taxon>Metazoa</taxon>
        <taxon>Ecdysozoa</taxon>
        <taxon>Arthropoda</taxon>
        <taxon>Hexapoda</taxon>
        <taxon>Insecta</taxon>
        <taxon>Pterygota</taxon>
        <taxon>Neoptera</taxon>
        <taxon>Endopterygota</taxon>
        <taxon>Hymenoptera</taxon>
        <taxon>Apocrita</taxon>
        <taxon>Aculeata</taxon>
        <taxon>Formicoidea</taxon>
        <taxon>Formicidae</taxon>
        <taxon>Formicinae</taxon>
        <taxon>Nylanderia</taxon>
    </lineage>
</organism>
<evidence type="ECO:0000313" key="2">
    <source>
        <dbReference type="EMBL" id="ADE27969.1"/>
    </source>
</evidence>
<accession>D5LXH9</accession>
<feature type="compositionally biased region" description="Polar residues" evidence="1">
    <location>
        <begin position="8"/>
        <end position="19"/>
    </location>
</feature>
<reference evidence="2" key="1">
    <citation type="journal article" date="2012" name="Environ. Entomol.">
        <title>Molecular Comparisons Suggest Caribbean Crazy Ant from Florida and Rasberry Crazy Ant From Texas (Hymenoptera: Formicidae: Nylanderia) are the Same Species.</title>
        <authorList>
            <person name="Zhao L."/>
            <person name="Chen J."/>
            <person name="Jones W.A."/>
            <person name="Oi D.H."/>
            <person name="Drees B.M."/>
        </authorList>
    </citation>
    <scope>NUCLEOTIDE SEQUENCE</scope>
</reference>
<feature type="region of interest" description="Disordered" evidence="1">
    <location>
        <begin position="1"/>
        <end position="53"/>
    </location>
</feature>
<proteinExistence type="evidence at transcript level"/>